<dbReference type="FunCoup" id="A0A3P8ZT79">
    <property type="interactions" value="473"/>
</dbReference>
<dbReference type="InParanoid" id="A0A3P8ZT79"/>
<keyword evidence="2" id="KW-1185">Reference proteome</keyword>
<dbReference type="AlphaFoldDB" id="A0A3P8ZT79"/>
<dbReference type="Ensembl" id="ENSELUT00000004820.3">
    <property type="protein sequence ID" value="ENSELUP00000031816.2"/>
    <property type="gene ID" value="ENSELUG00000009475.3"/>
</dbReference>
<name>A0A3P8ZT79_ESOLU</name>
<dbReference type="GO" id="GO:0003735">
    <property type="term" value="F:structural constituent of ribosome"/>
    <property type="evidence" value="ECO:0007669"/>
    <property type="project" value="InterPro"/>
</dbReference>
<reference evidence="1" key="3">
    <citation type="submission" date="2025-08" db="UniProtKB">
        <authorList>
            <consortium name="Ensembl"/>
        </authorList>
    </citation>
    <scope>IDENTIFICATION</scope>
</reference>
<proteinExistence type="predicted"/>
<dbReference type="GO" id="GO:0005739">
    <property type="term" value="C:mitochondrion"/>
    <property type="evidence" value="ECO:0007669"/>
    <property type="project" value="InterPro"/>
</dbReference>
<dbReference type="STRING" id="8010.ENSELUP00000031816"/>
<dbReference type="Proteomes" id="UP000265140">
    <property type="component" value="Chromosome 11"/>
</dbReference>
<evidence type="ECO:0000313" key="2">
    <source>
        <dbReference type="Proteomes" id="UP000265140"/>
    </source>
</evidence>
<dbReference type="PANTHER" id="PTHR28589:SF1">
    <property type="entry name" value="SMALL RIBOSOMAL SUBUNIT PROTEIN MS34"/>
    <property type="match status" value="1"/>
</dbReference>
<reference evidence="2" key="1">
    <citation type="journal article" date="2014" name="PLoS ONE">
        <title>The genome and linkage map of the northern pike (Esox lucius): conserved synteny revealed between the salmonid sister group and the Neoteleostei.</title>
        <authorList>
            <person name="Rondeau E.B."/>
            <person name="Minkley D.R."/>
            <person name="Leong J.S."/>
            <person name="Messmer A.M."/>
            <person name="Jantzen J.R."/>
            <person name="von Schalburg K.R."/>
            <person name="Lemon C."/>
            <person name="Bird N.H."/>
            <person name="Koop B.F."/>
        </authorList>
    </citation>
    <scope>NUCLEOTIDE SEQUENCE</scope>
</reference>
<dbReference type="Pfam" id="PF16053">
    <property type="entry name" value="MRP-S34"/>
    <property type="match status" value="1"/>
</dbReference>
<reference evidence="1" key="4">
    <citation type="submission" date="2025-09" db="UniProtKB">
        <authorList>
            <consortium name="Ensembl"/>
        </authorList>
    </citation>
    <scope>IDENTIFICATION</scope>
</reference>
<sequence length="220" mass="26002">MVKKKRVRLIAEMARKVRAYRALKNQPRESQKYALDYNTMTRPHTGKILPILAWQDVRRENRLFSLLSGLRLFGVGRLFTRKSWLTEHPGAPSYWQVTKVKVDYTAENMDHGRAWGILTHKGKQVSEVKEIDKVMYHDWRLVPKHEEEQFKLYYPVPETPTRYVSYPPLLRAMILAQRQKAGLGKLAEEPILPLKRDVLLSKDYFRNREKEREREEGTAV</sequence>
<dbReference type="Bgee" id="ENSELUG00000009475">
    <property type="expression patterns" value="Expressed in heart and 14 other cell types or tissues"/>
</dbReference>
<evidence type="ECO:0008006" key="3">
    <source>
        <dbReference type="Google" id="ProtNLM"/>
    </source>
</evidence>
<accession>A0A3P8ZT79</accession>
<dbReference type="InterPro" id="IPR032053">
    <property type="entry name" value="Ribosomal_mS34"/>
</dbReference>
<dbReference type="OMA" id="HMEQQFK"/>
<evidence type="ECO:0000313" key="1">
    <source>
        <dbReference type="Ensembl" id="ENSELUP00000031816.2"/>
    </source>
</evidence>
<dbReference type="PANTHER" id="PTHR28589">
    <property type="entry name" value="28S RIBOSOMAL PROTEIN S34, MITOCHONDRIAL"/>
    <property type="match status" value="1"/>
</dbReference>
<protein>
    <recommendedName>
        <fullName evidence="3">28S ribosomal protein S34, mitochondrial</fullName>
    </recommendedName>
</protein>
<gene>
    <name evidence="1" type="primary">MRPS34</name>
</gene>
<reference evidence="1" key="2">
    <citation type="submission" date="2020-02" db="EMBL/GenBank/DDBJ databases">
        <title>Esox lucius (northern pike) genome, fEsoLuc1, primary haplotype.</title>
        <authorList>
            <person name="Myers G."/>
            <person name="Karagic N."/>
            <person name="Meyer A."/>
            <person name="Pippel M."/>
            <person name="Reichard M."/>
            <person name="Winkler S."/>
            <person name="Tracey A."/>
            <person name="Sims Y."/>
            <person name="Howe K."/>
            <person name="Rhie A."/>
            <person name="Formenti G."/>
            <person name="Durbin R."/>
            <person name="Fedrigo O."/>
            <person name="Jarvis E.D."/>
        </authorList>
    </citation>
    <scope>NUCLEOTIDE SEQUENCE [LARGE SCALE GENOMIC DNA]</scope>
</reference>
<dbReference type="GeneTree" id="ENSGT00390000008964"/>
<organism evidence="1 2">
    <name type="scientific">Esox lucius</name>
    <name type="common">Northern pike</name>
    <dbReference type="NCBI Taxonomy" id="8010"/>
    <lineage>
        <taxon>Eukaryota</taxon>
        <taxon>Metazoa</taxon>
        <taxon>Chordata</taxon>
        <taxon>Craniata</taxon>
        <taxon>Vertebrata</taxon>
        <taxon>Euteleostomi</taxon>
        <taxon>Actinopterygii</taxon>
        <taxon>Neopterygii</taxon>
        <taxon>Teleostei</taxon>
        <taxon>Protacanthopterygii</taxon>
        <taxon>Esociformes</taxon>
        <taxon>Esocidae</taxon>
        <taxon>Esox</taxon>
    </lineage>
</organism>